<proteinExistence type="predicted"/>
<dbReference type="EMBL" id="JABZMK010000003">
    <property type="protein sequence ID" value="MBF1128779.1"/>
    <property type="molecule type" value="Genomic_DNA"/>
</dbReference>
<dbReference type="AlphaFoldDB" id="A0A930B4L0"/>
<comment type="caution">
    <text evidence="1">The sequence shown here is derived from an EMBL/GenBank/DDBJ whole genome shotgun (WGS) entry which is preliminary data.</text>
</comment>
<evidence type="ECO:0000313" key="2">
    <source>
        <dbReference type="Proteomes" id="UP000757890"/>
    </source>
</evidence>
<sequence>MKKLFIIIILLVTAAVGFYFGYWTNTPAYAAGEIQQAVQKKDLQLFKERVDMEKVYSSAIDDILSELKADGQPEHKMAATVIRGLKKDLIRELIRRTELKFQAKEVPDSSLMDKPLKSITAYIGSAALSMTDILDVEEKDGLAFANVKLHDKKLDQDFLWRVQLEKDPNNKWTAVKIVNLKEYMEKRKELLKNQVEF</sequence>
<dbReference type="Proteomes" id="UP000757890">
    <property type="component" value="Unassembled WGS sequence"/>
</dbReference>
<reference evidence="1" key="1">
    <citation type="submission" date="2020-04" db="EMBL/GenBank/DDBJ databases">
        <title>Deep metagenomics examines the oral microbiome during advanced dental caries in children, revealing novel taxa and co-occurrences with host molecules.</title>
        <authorList>
            <person name="Baker J.L."/>
            <person name="Morton J.T."/>
            <person name="Dinis M."/>
            <person name="Alvarez R."/>
            <person name="Tran N.C."/>
            <person name="Knight R."/>
            <person name="Edlund A."/>
        </authorList>
    </citation>
    <scope>NUCLEOTIDE SEQUENCE</scope>
    <source>
        <strain evidence="1">JCVI_32_bin.14</strain>
    </source>
</reference>
<protein>
    <submittedName>
        <fullName evidence="1">DUF2939 domain-containing protein</fullName>
    </submittedName>
</protein>
<accession>A0A930B4L0</accession>
<organism evidence="1 2">
    <name type="scientific">Dialister invisus</name>
    <dbReference type="NCBI Taxonomy" id="218538"/>
    <lineage>
        <taxon>Bacteria</taxon>
        <taxon>Bacillati</taxon>
        <taxon>Bacillota</taxon>
        <taxon>Negativicutes</taxon>
        <taxon>Veillonellales</taxon>
        <taxon>Veillonellaceae</taxon>
        <taxon>Dialister</taxon>
    </lineage>
</organism>
<evidence type="ECO:0000313" key="1">
    <source>
        <dbReference type="EMBL" id="MBF1128779.1"/>
    </source>
</evidence>
<gene>
    <name evidence="1" type="ORF">HXL70_01865</name>
</gene>
<name>A0A930B4L0_9FIRM</name>